<dbReference type="Proteomes" id="UP000031327">
    <property type="component" value="Unassembled WGS sequence"/>
</dbReference>
<dbReference type="EMBL" id="JWIC01000005">
    <property type="protein sequence ID" value="KID57355.1"/>
    <property type="molecule type" value="Genomic_DNA"/>
</dbReference>
<organism evidence="1 2">
    <name type="scientific">Pseudoalteromonas luteoviolacea</name>
    <dbReference type="NCBI Taxonomy" id="43657"/>
    <lineage>
        <taxon>Bacteria</taxon>
        <taxon>Pseudomonadati</taxon>
        <taxon>Pseudomonadota</taxon>
        <taxon>Gammaproteobacteria</taxon>
        <taxon>Alteromonadales</taxon>
        <taxon>Pseudoalteromonadaceae</taxon>
        <taxon>Pseudoalteromonas</taxon>
    </lineage>
</organism>
<sequence length="63" mass="7343">MKTFTINRLNTPYGIFKISGFYDYNESIKITKLEIMGTDGWVLCNENFDAKQELILMVKNFLA</sequence>
<evidence type="ECO:0000313" key="2">
    <source>
        <dbReference type="Proteomes" id="UP000031327"/>
    </source>
</evidence>
<dbReference type="OrthoDB" id="5918584at2"/>
<gene>
    <name evidence="1" type="ORF">JF50_09045</name>
</gene>
<comment type="caution">
    <text evidence="1">The sequence shown here is derived from an EMBL/GenBank/DDBJ whole genome shotgun (WGS) entry which is preliminary data.</text>
</comment>
<proteinExistence type="predicted"/>
<accession>A0A0C1QD57</accession>
<name>A0A0C1QD57_9GAMM</name>
<dbReference type="RefSeq" id="WP_039609126.1">
    <property type="nucleotide sequence ID" value="NZ_JWIC01000005.1"/>
</dbReference>
<reference evidence="1 2" key="1">
    <citation type="submission" date="2014-12" db="EMBL/GenBank/DDBJ databases">
        <title>Draft Genome Sequence of Pseudoalteromonas luteoviolacea HI1.</title>
        <authorList>
            <person name="Asahina A.Y."/>
            <person name="Hadfield M.G."/>
        </authorList>
    </citation>
    <scope>NUCLEOTIDE SEQUENCE [LARGE SCALE GENOMIC DNA]</scope>
    <source>
        <strain evidence="1 2">HI1</strain>
    </source>
</reference>
<protein>
    <submittedName>
        <fullName evidence="1">Uncharacterized protein</fullName>
    </submittedName>
</protein>
<evidence type="ECO:0000313" key="1">
    <source>
        <dbReference type="EMBL" id="KID57355.1"/>
    </source>
</evidence>
<dbReference type="AlphaFoldDB" id="A0A0C1QD57"/>